<reference evidence="2" key="1">
    <citation type="submission" date="2021-05" db="EMBL/GenBank/DDBJ databases">
        <authorList>
            <person name="Alioto T."/>
            <person name="Alioto T."/>
            <person name="Gomez Garrido J."/>
        </authorList>
    </citation>
    <scope>NUCLEOTIDE SEQUENCE</scope>
</reference>
<dbReference type="EMBL" id="HBUF01372885">
    <property type="protein sequence ID" value="CAG6726986.1"/>
    <property type="molecule type" value="Transcribed_RNA"/>
</dbReference>
<evidence type="ECO:0000313" key="2">
    <source>
        <dbReference type="EMBL" id="CAG6726986.1"/>
    </source>
</evidence>
<proteinExistence type="predicted"/>
<keyword evidence="1" id="KW-0812">Transmembrane</keyword>
<feature type="transmembrane region" description="Helical" evidence="1">
    <location>
        <begin position="82"/>
        <end position="101"/>
    </location>
</feature>
<dbReference type="EMBL" id="HBUF01000138">
    <property type="protein sequence ID" value="CAG6605645.1"/>
    <property type="molecule type" value="Transcribed_RNA"/>
</dbReference>
<evidence type="ECO:0000256" key="1">
    <source>
        <dbReference type="SAM" id="Phobius"/>
    </source>
</evidence>
<accession>A0A8D9DQC0</accession>
<name>A0A8D9DQC0_9HEMI</name>
<dbReference type="EMBL" id="HBUF01569180">
    <property type="protein sequence ID" value="CAG6765795.1"/>
    <property type="molecule type" value="Transcribed_RNA"/>
</dbReference>
<keyword evidence="1" id="KW-1133">Transmembrane helix</keyword>
<dbReference type="EMBL" id="HBUF01000137">
    <property type="protein sequence ID" value="CAG6605644.1"/>
    <property type="molecule type" value="Transcribed_RNA"/>
</dbReference>
<dbReference type="AlphaFoldDB" id="A0A8D9DQC0"/>
<protein>
    <submittedName>
        <fullName evidence="2">Uncharacterized protein</fullName>
    </submittedName>
</protein>
<keyword evidence="1" id="KW-0472">Membrane</keyword>
<sequence length="109" mass="12501">MSCLGIPTCELRSFSMKLNIFYVYGHQGLELLLSLSISDHTINSFLLFVVIMSLVFLVRPLCWIPILRQFDILSLDISWKSFMLPSGVILFTTNIVLHTFLSSLEIKFL</sequence>
<dbReference type="EMBL" id="HBUF01372886">
    <property type="protein sequence ID" value="CAG6726987.1"/>
    <property type="molecule type" value="Transcribed_RNA"/>
</dbReference>
<organism evidence="2">
    <name type="scientific">Cacopsylla melanoneura</name>
    <dbReference type="NCBI Taxonomy" id="428564"/>
    <lineage>
        <taxon>Eukaryota</taxon>
        <taxon>Metazoa</taxon>
        <taxon>Ecdysozoa</taxon>
        <taxon>Arthropoda</taxon>
        <taxon>Hexapoda</taxon>
        <taxon>Insecta</taxon>
        <taxon>Pterygota</taxon>
        <taxon>Neoptera</taxon>
        <taxon>Paraneoptera</taxon>
        <taxon>Hemiptera</taxon>
        <taxon>Sternorrhyncha</taxon>
        <taxon>Psylloidea</taxon>
        <taxon>Psyllidae</taxon>
        <taxon>Psyllinae</taxon>
        <taxon>Cacopsylla</taxon>
    </lineage>
</organism>
<dbReference type="EMBL" id="HBUF01000139">
    <property type="protein sequence ID" value="CAG6605646.1"/>
    <property type="molecule type" value="Transcribed_RNA"/>
</dbReference>
<feature type="transmembrane region" description="Helical" evidence="1">
    <location>
        <begin position="42"/>
        <end position="62"/>
    </location>
</feature>
<dbReference type="EMBL" id="HBUF01234039">
    <property type="protein sequence ID" value="CAG6674510.1"/>
    <property type="molecule type" value="Transcribed_RNA"/>
</dbReference>